<dbReference type="RefSeq" id="XP_016260035.1">
    <property type="nucleotide sequence ID" value="XM_016409727.1"/>
</dbReference>
<name>A0A0D2D9N2_9EURO</name>
<reference evidence="2 3" key="1">
    <citation type="submission" date="2015-01" db="EMBL/GenBank/DDBJ databases">
        <title>The Genome Sequence of Exophiala oligosperma CBS72588.</title>
        <authorList>
            <consortium name="The Broad Institute Genomics Platform"/>
            <person name="Cuomo C."/>
            <person name="de Hoog S."/>
            <person name="Gorbushina A."/>
            <person name="Stielow B."/>
            <person name="Teixiera M."/>
            <person name="Abouelleil A."/>
            <person name="Chapman S.B."/>
            <person name="Priest M."/>
            <person name="Young S.K."/>
            <person name="Wortman J."/>
            <person name="Nusbaum C."/>
            <person name="Birren B."/>
        </authorList>
    </citation>
    <scope>NUCLEOTIDE SEQUENCE [LARGE SCALE GENOMIC DNA]</scope>
    <source>
        <strain evidence="2 3">CBS 72588</strain>
    </source>
</reference>
<proteinExistence type="predicted"/>
<dbReference type="AlphaFoldDB" id="A0A0D2D9N2"/>
<dbReference type="GeneID" id="27360476"/>
<evidence type="ECO:0000313" key="2">
    <source>
        <dbReference type="EMBL" id="KIW39818.1"/>
    </source>
</evidence>
<dbReference type="RefSeq" id="XP_016260034.1">
    <property type="nucleotide sequence ID" value="XM_016409726.1"/>
</dbReference>
<dbReference type="OrthoDB" id="441812at2759"/>
<dbReference type="PANTHER" id="PTHR13271">
    <property type="entry name" value="UNCHARACTERIZED PUTATIVE METHYLTRANSFERASE"/>
    <property type="match status" value="1"/>
</dbReference>
<protein>
    <recommendedName>
        <fullName evidence="1">SET domain-containing protein</fullName>
    </recommendedName>
</protein>
<evidence type="ECO:0000259" key="1">
    <source>
        <dbReference type="PROSITE" id="PS50280"/>
    </source>
</evidence>
<dbReference type="InterPro" id="IPR046341">
    <property type="entry name" value="SET_dom_sf"/>
</dbReference>
<dbReference type="Proteomes" id="UP000053342">
    <property type="component" value="Unassembled WGS sequence"/>
</dbReference>
<keyword evidence="3" id="KW-1185">Reference proteome</keyword>
<accession>A0A0D2D9N2</accession>
<organism evidence="2 3">
    <name type="scientific">Exophiala oligosperma</name>
    <dbReference type="NCBI Taxonomy" id="215243"/>
    <lineage>
        <taxon>Eukaryota</taxon>
        <taxon>Fungi</taxon>
        <taxon>Dikarya</taxon>
        <taxon>Ascomycota</taxon>
        <taxon>Pezizomycotina</taxon>
        <taxon>Eurotiomycetes</taxon>
        <taxon>Chaetothyriomycetidae</taxon>
        <taxon>Chaetothyriales</taxon>
        <taxon>Herpotrichiellaceae</taxon>
        <taxon>Exophiala</taxon>
    </lineage>
</organism>
<dbReference type="InterPro" id="IPR050600">
    <property type="entry name" value="SETD3_SETD6_MTase"/>
</dbReference>
<dbReference type="STRING" id="215243.A0A0D2D9N2"/>
<dbReference type="CDD" id="cd10527">
    <property type="entry name" value="SET_LSMT"/>
    <property type="match status" value="1"/>
</dbReference>
<feature type="domain" description="SET" evidence="1">
    <location>
        <begin position="18"/>
        <end position="277"/>
    </location>
</feature>
<dbReference type="SUPFAM" id="SSF82199">
    <property type="entry name" value="SET domain"/>
    <property type="match status" value="1"/>
</dbReference>
<dbReference type="GO" id="GO:0005634">
    <property type="term" value="C:nucleus"/>
    <property type="evidence" value="ECO:0007669"/>
    <property type="project" value="TreeGrafter"/>
</dbReference>
<dbReference type="Gene3D" id="3.90.1410.10">
    <property type="entry name" value="set domain protein methyltransferase, domain 1"/>
    <property type="match status" value="1"/>
</dbReference>
<dbReference type="GO" id="GO:0016279">
    <property type="term" value="F:protein-lysine N-methyltransferase activity"/>
    <property type="evidence" value="ECO:0007669"/>
    <property type="project" value="TreeGrafter"/>
</dbReference>
<dbReference type="VEuPathDB" id="FungiDB:PV06_08402"/>
<dbReference type="PROSITE" id="PS50280">
    <property type="entry name" value="SET"/>
    <property type="match status" value="1"/>
</dbReference>
<sequence length="494" mass="55633">MRQISLPLEHLAKWSQFNGVQLFDVAIDPHIIEEKTGVDKGGGLLAQADHAETEPLLVVPLDLVLSKDAVSEAAKADQNLRELIEAASSLFQYPRTAVLLFLLYQMTINSPDNNNDDDDDNHTLLRVNNPFADYVKFLPKEYPLPTFYSQGERDLLVGTSLADALGQKLASLEKEFDGLKAATEHIPWCQRFWWDDITGCLDIGDWKLADAMYRSRALDLPRGASVGMVPVVDMANHASIDHYNARFEVDEGTGSVLLVVQDEKSIEAGEEVTIMYGAGGACEMIFSYGFLEERADSAREMFLSLSIPADDPLRLAKIRFAQQEAAPGVRIYVDGDDKVRWDSTFVWWACVNQEDGLDFRVEQTVDGDMDLKATWKNGDLAAHELRAALLDDDRLRDVFVLRATVMVQQRVEEQGMRLAASEEEYDQVLANDDQIRPWVYKTIGRLRKLELDLLTRAFQTLEQEKLRLLESTVVRAYLRQGADGSEGDYPEDFS</sequence>
<dbReference type="EMBL" id="KN847339">
    <property type="protein sequence ID" value="KIW39818.1"/>
    <property type="molecule type" value="Genomic_DNA"/>
</dbReference>
<evidence type="ECO:0000313" key="3">
    <source>
        <dbReference type="Proteomes" id="UP000053342"/>
    </source>
</evidence>
<dbReference type="EMBL" id="KN847339">
    <property type="protein sequence ID" value="KIW39819.1"/>
    <property type="molecule type" value="Genomic_DNA"/>
</dbReference>
<dbReference type="PANTHER" id="PTHR13271:SF76">
    <property type="entry name" value="SET DOMAIN-CONTAINING PROTEIN 8"/>
    <property type="match status" value="1"/>
</dbReference>
<gene>
    <name evidence="2" type="ORF">PV06_08402</name>
</gene>
<dbReference type="InterPro" id="IPR001214">
    <property type="entry name" value="SET_dom"/>
</dbReference>